<evidence type="ECO:0000313" key="5">
    <source>
        <dbReference type="EMBL" id="PWE00663.1"/>
    </source>
</evidence>
<dbReference type="GO" id="GO:0050661">
    <property type="term" value="F:NADP binding"/>
    <property type="evidence" value="ECO:0007669"/>
    <property type="project" value="TreeGrafter"/>
</dbReference>
<dbReference type="EC" id="1.1.1.25" evidence="5"/>
<gene>
    <name evidence="5" type="primary">aroE</name>
    <name evidence="5" type="ORF">DDZ16_03445</name>
</gene>
<dbReference type="OrthoDB" id="9792692at2"/>
<evidence type="ECO:0000256" key="3">
    <source>
        <dbReference type="ARBA" id="ARBA00023141"/>
    </source>
</evidence>
<evidence type="ECO:0000256" key="1">
    <source>
        <dbReference type="ARBA" id="ARBA00004871"/>
    </source>
</evidence>
<dbReference type="PANTHER" id="PTHR21089:SF1">
    <property type="entry name" value="BIFUNCTIONAL 3-DEHYDROQUINATE DEHYDRATASE_SHIKIMATE DEHYDROGENASE, CHLOROPLASTIC"/>
    <property type="match status" value="1"/>
</dbReference>
<evidence type="ECO:0000259" key="4">
    <source>
        <dbReference type="Pfam" id="PF08501"/>
    </source>
</evidence>
<dbReference type="AlphaFoldDB" id="A0A2U2BCA6"/>
<organism evidence="5 6">
    <name type="scientific">Marinilabilia rubra</name>
    <dbReference type="NCBI Taxonomy" id="2162893"/>
    <lineage>
        <taxon>Bacteria</taxon>
        <taxon>Pseudomonadati</taxon>
        <taxon>Bacteroidota</taxon>
        <taxon>Bacteroidia</taxon>
        <taxon>Marinilabiliales</taxon>
        <taxon>Marinilabiliaceae</taxon>
        <taxon>Marinilabilia</taxon>
    </lineage>
</organism>
<evidence type="ECO:0000256" key="2">
    <source>
        <dbReference type="ARBA" id="ARBA00023002"/>
    </source>
</evidence>
<dbReference type="RefSeq" id="WP_109263035.1">
    <property type="nucleotide sequence ID" value="NZ_QEWP01000002.1"/>
</dbReference>
<dbReference type="PANTHER" id="PTHR21089">
    <property type="entry name" value="SHIKIMATE DEHYDROGENASE"/>
    <property type="match status" value="1"/>
</dbReference>
<dbReference type="Gene3D" id="3.40.50.720">
    <property type="entry name" value="NAD(P)-binding Rossmann-like Domain"/>
    <property type="match status" value="1"/>
</dbReference>
<proteinExistence type="predicted"/>
<dbReference type="InterPro" id="IPR022893">
    <property type="entry name" value="Shikimate_DH_fam"/>
</dbReference>
<name>A0A2U2BCA6_9BACT</name>
<dbReference type="SUPFAM" id="SSF53223">
    <property type="entry name" value="Aminoacid dehydrogenase-like, N-terminal domain"/>
    <property type="match status" value="1"/>
</dbReference>
<reference evidence="5 6" key="1">
    <citation type="submission" date="2018-05" db="EMBL/GenBank/DDBJ databases">
        <title>Marinilabilia rubrum sp. nov., isolated from saltern sediment.</title>
        <authorList>
            <person name="Zhang R."/>
        </authorList>
    </citation>
    <scope>NUCLEOTIDE SEQUENCE [LARGE SCALE GENOMIC DNA]</scope>
    <source>
        <strain evidence="5 6">WTE16</strain>
    </source>
</reference>
<sequence>MKTFGLIGFPLEHSFSQKYFTEKFKVENIEARYLNFPISDINLFPELLDKHPYLAGLNVTIPYKQSVMEYLDELDPVAKEVGAVNVIQIKWNNKKPYLKGFNSDIIGFSRSISPHIRKTHKKALILGTGGASKAVAYALSQMGLLYRFVSRNPSHSSQVSYDALDNENIKDFKVIINTTPAGMSPNVDSCPPLPYKGVTSEHLAFDLIYNPESTLFMKKCAENGAIVKNGLEMLHLQAEGAWEIWNQE</sequence>
<dbReference type="CDD" id="cd01065">
    <property type="entry name" value="NAD_bind_Shikimate_DH"/>
    <property type="match status" value="1"/>
</dbReference>
<accession>A0A2U2BCA6</accession>
<dbReference type="Proteomes" id="UP000244956">
    <property type="component" value="Unassembled WGS sequence"/>
</dbReference>
<dbReference type="GO" id="GO:0009073">
    <property type="term" value="P:aromatic amino acid family biosynthetic process"/>
    <property type="evidence" value="ECO:0007669"/>
    <property type="project" value="UniProtKB-KW"/>
</dbReference>
<keyword evidence="2 5" id="KW-0560">Oxidoreductase</keyword>
<dbReference type="Pfam" id="PF08501">
    <property type="entry name" value="Shikimate_dh_N"/>
    <property type="match status" value="1"/>
</dbReference>
<dbReference type="EMBL" id="QEWP01000002">
    <property type="protein sequence ID" value="PWE00663.1"/>
    <property type="molecule type" value="Genomic_DNA"/>
</dbReference>
<dbReference type="SUPFAM" id="SSF51735">
    <property type="entry name" value="NAD(P)-binding Rossmann-fold domains"/>
    <property type="match status" value="1"/>
</dbReference>
<dbReference type="InterPro" id="IPR013708">
    <property type="entry name" value="Shikimate_DH-bd_N"/>
</dbReference>
<keyword evidence="3" id="KW-0028">Amino-acid biosynthesis</keyword>
<keyword evidence="6" id="KW-1185">Reference proteome</keyword>
<protein>
    <submittedName>
        <fullName evidence="5">Shikimate dehydrogenase</fullName>
        <ecNumber evidence="5">1.1.1.25</ecNumber>
    </submittedName>
</protein>
<dbReference type="GO" id="GO:0009423">
    <property type="term" value="P:chorismate biosynthetic process"/>
    <property type="evidence" value="ECO:0007669"/>
    <property type="project" value="TreeGrafter"/>
</dbReference>
<dbReference type="InterPro" id="IPR046346">
    <property type="entry name" value="Aminoacid_DH-like_N_sf"/>
</dbReference>
<comment type="caution">
    <text evidence="5">The sequence shown here is derived from an EMBL/GenBank/DDBJ whole genome shotgun (WGS) entry which is preliminary data.</text>
</comment>
<dbReference type="GO" id="GO:0019632">
    <property type="term" value="P:shikimate metabolic process"/>
    <property type="evidence" value="ECO:0007669"/>
    <property type="project" value="TreeGrafter"/>
</dbReference>
<feature type="domain" description="Shikimate dehydrogenase substrate binding N-terminal" evidence="4">
    <location>
        <begin position="6"/>
        <end position="87"/>
    </location>
</feature>
<evidence type="ECO:0000313" key="6">
    <source>
        <dbReference type="Proteomes" id="UP000244956"/>
    </source>
</evidence>
<dbReference type="GO" id="GO:0004764">
    <property type="term" value="F:shikimate 3-dehydrogenase (NADP+) activity"/>
    <property type="evidence" value="ECO:0007669"/>
    <property type="project" value="UniProtKB-EC"/>
</dbReference>
<dbReference type="Gene3D" id="3.40.50.10860">
    <property type="entry name" value="Leucine Dehydrogenase, chain A, domain 1"/>
    <property type="match status" value="1"/>
</dbReference>
<keyword evidence="3" id="KW-0057">Aromatic amino acid biosynthesis</keyword>
<dbReference type="GO" id="GO:0005829">
    <property type="term" value="C:cytosol"/>
    <property type="evidence" value="ECO:0007669"/>
    <property type="project" value="TreeGrafter"/>
</dbReference>
<comment type="pathway">
    <text evidence="1">Metabolic intermediate biosynthesis; chorismate biosynthesis; chorismate from D-erythrose 4-phosphate and phosphoenolpyruvate: step 4/7.</text>
</comment>
<dbReference type="InterPro" id="IPR036291">
    <property type="entry name" value="NAD(P)-bd_dom_sf"/>
</dbReference>